<sequence length="263" mass="30349">MTIELDHRSILKEEYRSMFTLEHRSIVKRAESPFGTCPAVLEVTRKLNYCSHQILQALSVQSAKKHAPHRSTIDNTTYTHLPSTEIFHPASINTSIRTSIDNEPRDMVATLILVRDDRGNLHDQEDRTGVDRRRSSNIDPRISIQIDRPTESTASCIAVRILTHKEFAARHPHPPSPVYVKIDRHSDTPIDRQHDTAIDRQHETAINRQPPAPIDRRTPLTYRVQMPKIDVSRLNALRPKPKPSNTHQRQSGYLQMMHKILWK</sequence>
<gene>
    <name evidence="1" type="ORF">F2Q70_00017590</name>
</gene>
<organism evidence="1">
    <name type="scientific">Brassica cretica</name>
    <name type="common">Mustard</name>
    <dbReference type="NCBI Taxonomy" id="69181"/>
    <lineage>
        <taxon>Eukaryota</taxon>
        <taxon>Viridiplantae</taxon>
        <taxon>Streptophyta</taxon>
        <taxon>Embryophyta</taxon>
        <taxon>Tracheophyta</taxon>
        <taxon>Spermatophyta</taxon>
        <taxon>Magnoliopsida</taxon>
        <taxon>eudicotyledons</taxon>
        <taxon>Gunneridae</taxon>
        <taxon>Pentapetalae</taxon>
        <taxon>rosids</taxon>
        <taxon>malvids</taxon>
        <taxon>Brassicales</taxon>
        <taxon>Brassicaceae</taxon>
        <taxon>Brassiceae</taxon>
        <taxon>Brassica</taxon>
    </lineage>
</organism>
<comment type="caution">
    <text evidence="1">The sequence shown here is derived from an EMBL/GenBank/DDBJ whole genome shotgun (WGS) entry which is preliminary data.</text>
</comment>
<dbReference type="EMBL" id="QGKY02001250">
    <property type="protein sequence ID" value="KAF2560531.1"/>
    <property type="molecule type" value="Genomic_DNA"/>
</dbReference>
<reference evidence="1" key="1">
    <citation type="submission" date="2019-12" db="EMBL/GenBank/DDBJ databases">
        <title>Genome sequencing and annotation of Brassica cretica.</title>
        <authorList>
            <person name="Studholme D.J."/>
            <person name="Sarris P.F."/>
        </authorList>
    </citation>
    <scope>NUCLEOTIDE SEQUENCE</scope>
    <source>
        <strain evidence="1">PFS-102/07</strain>
        <tissue evidence="1">Leaf</tissue>
    </source>
</reference>
<proteinExistence type="predicted"/>
<name>A0A8S9HMP5_BRACR</name>
<dbReference type="AlphaFoldDB" id="A0A8S9HMP5"/>
<accession>A0A8S9HMP5</accession>
<evidence type="ECO:0000313" key="1">
    <source>
        <dbReference type="EMBL" id="KAF2560531.1"/>
    </source>
</evidence>
<protein>
    <submittedName>
        <fullName evidence="1">Uncharacterized protein</fullName>
    </submittedName>
</protein>